<evidence type="ECO:0000256" key="5">
    <source>
        <dbReference type="ARBA" id="ARBA00022723"/>
    </source>
</evidence>
<feature type="binding site" evidence="13">
    <location>
        <position position="271"/>
    </location>
    <ligand>
        <name>Zn(2+)</name>
        <dbReference type="ChEBI" id="CHEBI:29105"/>
        <label>2</label>
        <note>catalytic</note>
    </ligand>
</feature>
<feature type="binding site" evidence="13">
    <location>
        <position position="208"/>
    </location>
    <ligand>
        <name>Ca(2+)</name>
        <dbReference type="ChEBI" id="CHEBI:29108"/>
        <label>2</label>
    </ligand>
</feature>
<dbReference type="InterPro" id="IPR033739">
    <property type="entry name" value="M10A_MMP"/>
</dbReference>
<feature type="active site" evidence="12">
    <location>
        <position position="272"/>
    </location>
</feature>
<feature type="binding site" evidence="13">
    <location>
        <position position="218"/>
    </location>
    <ligand>
        <name>Zn(2+)</name>
        <dbReference type="ChEBI" id="CHEBI:29105"/>
        <label>1</label>
    </ligand>
</feature>
<evidence type="ECO:0000256" key="3">
    <source>
        <dbReference type="ARBA" id="ARBA00009614"/>
    </source>
</evidence>
<dbReference type="GO" id="GO:0031012">
    <property type="term" value="C:extracellular matrix"/>
    <property type="evidence" value="ECO:0007669"/>
    <property type="project" value="InterPro"/>
</dbReference>
<dbReference type="GO" id="GO:0004222">
    <property type="term" value="F:metalloendopeptidase activity"/>
    <property type="evidence" value="ECO:0007669"/>
    <property type="project" value="InterPro"/>
</dbReference>
<feature type="binding site" evidence="13">
    <location>
        <position position="248"/>
    </location>
    <ligand>
        <name>Ca(2+)</name>
        <dbReference type="ChEBI" id="CHEBI:29108"/>
        <label>3</label>
    </ligand>
</feature>
<dbReference type="InterPro" id="IPR000620">
    <property type="entry name" value="EamA_dom"/>
</dbReference>
<dbReference type="SUPFAM" id="SSF47090">
    <property type="entry name" value="PGBD-like"/>
    <property type="match status" value="1"/>
</dbReference>
<feature type="binding site" evidence="13">
    <location>
        <position position="225"/>
    </location>
    <ligand>
        <name>Ca(2+)</name>
        <dbReference type="ChEBI" id="CHEBI:29108"/>
        <label>3</label>
    </ligand>
</feature>
<feature type="transmembrane region" description="Helical" evidence="14">
    <location>
        <begin position="607"/>
        <end position="627"/>
    </location>
</feature>
<feature type="binding site" evidence="13">
    <location>
        <position position="243"/>
    </location>
    <ligand>
        <name>Zn(2+)</name>
        <dbReference type="ChEBI" id="CHEBI:29105"/>
        <label>1</label>
    </ligand>
</feature>
<feature type="binding site" evidence="13">
    <location>
        <position position="245"/>
    </location>
    <ligand>
        <name>Ca(2+)</name>
        <dbReference type="ChEBI" id="CHEBI:29108"/>
        <label>3</label>
    </ligand>
</feature>
<keyword evidence="11" id="KW-0325">Glycoprotein</keyword>
<dbReference type="SUPFAM" id="SSF103481">
    <property type="entry name" value="Multidrug resistance efflux transporter EmrE"/>
    <property type="match status" value="1"/>
</dbReference>
<dbReference type="Pfam" id="PF00413">
    <property type="entry name" value="Peptidase_M10"/>
    <property type="match status" value="1"/>
</dbReference>
<dbReference type="EMBL" id="VDCV01000003">
    <property type="protein sequence ID" value="KAB5564091.1"/>
    <property type="molecule type" value="Genomic_DNA"/>
</dbReference>
<comment type="cofactor">
    <cofactor evidence="13">
        <name>Ca(2+)</name>
        <dbReference type="ChEBI" id="CHEBI:29108"/>
    </cofactor>
    <text evidence="13">Can bind about 5 Ca(2+) ions per subunit.</text>
</comment>
<evidence type="ECO:0000256" key="15">
    <source>
        <dbReference type="SAM" id="SignalP"/>
    </source>
</evidence>
<feature type="chain" id="PRO_5024432692" description="Peptidase metallopeptidase domain-containing protein" evidence="15">
    <location>
        <begin position="26"/>
        <end position="742"/>
    </location>
</feature>
<gene>
    <name evidence="17" type="ORF">DKX38_004145</name>
</gene>
<evidence type="ECO:0000313" key="18">
    <source>
        <dbReference type="Proteomes" id="UP000326939"/>
    </source>
</evidence>
<dbReference type="SUPFAM" id="SSF55486">
    <property type="entry name" value="Metalloproteases ('zincins'), catalytic domain"/>
    <property type="match status" value="1"/>
</dbReference>
<feature type="binding site" evidence="13">
    <location>
        <position position="289"/>
    </location>
    <ligand>
        <name>Zn(2+)</name>
        <dbReference type="ChEBI" id="CHEBI:29105"/>
        <label>2</label>
        <note>catalytic</note>
    </ligand>
</feature>
<keyword evidence="9" id="KW-0482">Metalloprotease</keyword>
<protein>
    <recommendedName>
        <fullName evidence="16">Peptidase metallopeptidase domain-containing protein</fullName>
    </recommendedName>
</protein>
<dbReference type="GO" id="GO:0030574">
    <property type="term" value="P:collagen catabolic process"/>
    <property type="evidence" value="ECO:0007669"/>
    <property type="project" value="TreeGrafter"/>
</dbReference>
<dbReference type="GO" id="GO:0030198">
    <property type="term" value="P:extracellular matrix organization"/>
    <property type="evidence" value="ECO:0007669"/>
    <property type="project" value="TreeGrafter"/>
</dbReference>
<organism evidence="17 18">
    <name type="scientific">Salix brachista</name>
    <dbReference type="NCBI Taxonomy" id="2182728"/>
    <lineage>
        <taxon>Eukaryota</taxon>
        <taxon>Viridiplantae</taxon>
        <taxon>Streptophyta</taxon>
        <taxon>Embryophyta</taxon>
        <taxon>Tracheophyta</taxon>
        <taxon>Spermatophyta</taxon>
        <taxon>Magnoliopsida</taxon>
        <taxon>eudicotyledons</taxon>
        <taxon>Gunneridae</taxon>
        <taxon>Pentapetalae</taxon>
        <taxon>rosids</taxon>
        <taxon>fabids</taxon>
        <taxon>Malpighiales</taxon>
        <taxon>Salicaceae</taxon>
        <taxon>Saliceae</taxon>
        <taxon>Salix</taxon>
    </lineage>
</organism>
<evidence type="ECO:0000313" key="17">
    <source>
        <dbReference type="EMBL" id="KAB5564091.1"/>
    </source>
</evidence>
<keyword evidence="10" id="KW-0865">Zymogen</keyword>
<feature type="transmembrane region" description="Helical" evidence="14">
    <location>
        <begin position="699"/>
        <end position="718"/>
    </location>
</feature>
<dbReference type="InterPro" id="IPR006026">
    <property type="entry name" value="Peptidase_Metallo"/>
</dbReference>
<accession>A0A5N5NCC5</accession>
<evidence type="ECO:0000256" key="14">
    <source>
        <dbReference type="SAM" id="Phobius"/>
    </source>
</evidence>
<feature type="domain" description="Peptidase metallopeptidase" evidence="16">
    <location>
        <begin position="149"/>
        <end position="316"/>
    </location>
</feature>
<keyword evidence="14" id="KW-0812">Transmembrane</keyword>
<dbReference type="InterPro" id="IPR021190">
    <property type="entry name" value="Pept_M10A"/>
</dbReference>
<dbReference type="InterPro" id="IPR037185">
    <property type="entry name" value="EmrE-like"/>
</dbReference>
<comment type="caution">
    <text evidence="17">The sequence shown here is derived from an EMBL/GenBank/DDBJ whole genome shotgun (WGS) entry which is preliminary data.</text>
</comment>
<feature type="binding site" evidence="13">
    <location>
        <position position="281"/>
    </location>
    <ligand>
        <name>Zn(2+)</name>
        <dbReference type="ChEBI" id="CHEBI:29105"/>
        <label>2</label>
        <note>catalytic</note>
    </ligand>
</feature>
<evidence type="ECO:0000256" key="1">
    <source>
        <dbReference type="ARBA" id="ARBA00004141"/>
    </source>
</evidence>
<dbReference type="Pfam" id="PF00892">
    <property type="entry name" value="EamA"/>
    <property type="match status" value="1"/>
</dbReference>
<evidence type="ECO:0000256" key="9">
    <source>
        <dbReference type="ARBA" id="ARBA00023049"/>
    </source>
</evidence>
<dbReference type="InterPro" id="IPR002477">
    <property type="entry name" value="Peptidoglycan-bd-like"/>
</dbReference>
<feature type="binding site" evidence="13">
    <location>
        <position position="226"/>
    </location>
    <ligand>
        <name>Ca(2+)</name>
        <dbReference type="ChEBI" id="CHEBI:29108"/>
        <label>3</label>
    </ligand>
</feature>
<dbReference type="SMART" id="SM00235">
    <property type="entry name" value="ZnMc"/>
    <property type="match status" value="1"/>
</dbReference>
<feature type="transmembrane region" description="Helical" evidence="14">
    <location>
        <begin position="502"/>
        <end position="519"/>
    </location>
</feature>
<evidence type="ECO:0000256" key="13">
    <source>
        <dbReference type="PIRSR" id="PIRSR621190-2"/>
    </source>
</evidence>
<keyword evidence="13" id="KW-0106">Calcium</keyword>
<dbReference type="CDD" id="cd04278">
    <property type="entry name" value="ZnMc_MMP"/>
    <property type="match status" value="1"/>
</dbReference>
<evidence type="ECO:0000256" key="12">
    <source>
        <dbReference type="PIRSR" id="PIRSR621190-1"/>
    </source>
</evidence>
<keyword evidence="18" id="KW-1185">Reference proteome</keyword>
<evidence type="ECO:0000256" key="6">
    <source>
        <dbReference type="ARBA" id="ARBA00022729"/>
    </source>
</evidence>
<keyword evidence="5 13" id="KW-0479">Metal-binding</keyword>
<feature type="binding site" evidence="13">
    <location>
        <position position="233"/>
    </location>
    <ligand>
        <name>Zn(2+)</name>
        <dbReference type="ChEBI" id="CHEBI:29105"/>
        <label>1</label>
    </ligand>
</feature>
<dbReference type="FunFam" id="3.40.390.10:FF:000018">
    <property type="entry name" value="Metalloendoproteinase 1"/>
    <property type="match status" value="1"/>
</dbReference>
<comment type="similarity">
    <text evidence="2">Belongs to the drug/metabolite transporter (DMT) superfamily. Plant drug/metabolite exporter (P-DME) (TC 2.A.7.4) family.</text>
</comment>
<dbReference type="InterPro" id="IPR024079">
    <property type="entry name" value="MetalloPept_cat_dom_sf"/>
</dbReference>
<feature type="signal peptide" evidence="15">
    <location>
        <begin position="1"/>
        <end position="25"/>
    </location>
</feature>
<dbReference type="GO" id="GO:0008270">
    <property type="term" value="F:zinc ion binding"/>
    <property type="evidence" value="ECO:0007669"/>
    <property type="project" value="InterPro"/>
</dbReference>
<dbReference type="GO" id="GO:0006508">
    <property type="term" value="P:proteolysis"/>
    <property type="evidence" value="ECO:0007669"/>
    <property type="project" value="UniProtKB-KW"/>
</dbReference>
<evidence type="ECO:0000256" key="10">
    <source>
        <dbReference type="ARBA" id="ARBA00023145"/>
    </source>
</evidence>
<feature type="binding site" evidence="13">
    <location>
        <position position="248"/>
    </location>
    <ligand>
        <name>Ca(2+)</name>
        <dbReference type="ChEBI" id="CHEBI:29108"/>
        <label>1</label>
    </ligand>
</feature>
<dbReference type="PANTHER" id="PTHR10201:SF321">
    <property type="entry name" value="METALLOENDOPROTEINASE 4-MMP"/>
    <property type="match status" value="1"/>
</dbReference>
<comment type="similarity">
    <text evidence="3">Belongs to the peptidase M10A family. Matrix metalloproteinases (MMPs) subfamily.</text>
</comment>
<feature type="binding site" description="in inhibited form" evidence="13">
    <location>
        <position position="126"/>
    </location>
    <ligand>
        <name>Zn(2+)</name>
        <dbReference type="ChEBI" id="CHEBI:29105"/>
        <label>2</label>
        <note>catalytic</note>
    </ligand>
</feature>
<keyword evidence="14" id="KW-1133">Transmembrane helix</keyword>
<dbReference type="Pfam" id="PF01471">
    <property type="entry name" value="PG_binding_1"/>
    <property type="match status" value="1"/>
</dbReference>
<dbReference type="GO" id="GO:0016020">
    <property type="term" value="C:membrane"/>
    <property type="evidence" value="ECO:0007669"/>
    <property type="project" value="InterPro"/>
</dbReference>
<keyword evidence="4" id="KW-0645">Protease</keyword>
<keyword evidence="14" id="KW-0472">Membrane</keyword>
<feature type="transmembrane region" description="Helical" evidence="14">
    <location>
        <begin position="639"/>
        <end position="665"/>
    </location>
</feature>
<proteinExistence type="inferred from homology"/>
<evidence type="ECO:0000256" key="11">
    <source>
        <dbReference type="ARBA" id="ARBA00023180"/>
    </source>
</evidence>
<dbReference type="AlphaFoldDB" id="A0A5N5NCC5"/>
<name>A0A5N5NCC5_9ROSI</name>
<keyword evidence="7" id="KW-0378">Hydrolase</keyword>
<feature type="transmembrane region" description="Helical" evidence="14">
    <location>
        <begin position="672"/>
        <end position="693"/>
    </location>
</feature>
<comment type="subcellular location">
    <subcellularLocation>
        <location evidence="1">Membrane</location>
        <topology evidence="1">Multi-pass membrane protein</topology>
    </subcellularLocation>
</comment>
<comment type="cofactor">
    <cofactor evidence="13">
        <name>Zn(2+)</name>
        <dbReference type="ChEBI" id="CHEBI:29105"/>
    </cofactor>
    <text evidence="13">Binds 2 Zn(2+) ions per subunit.</text>
</comment>
<dbReference type="Proteomes" id="UP000326939">
    <property type="component" value="Chromosome 3"/>
</dbReference>
<evidence type="ECO:0000256" key="7">
    <source>
        <dbReference type="ARBA" id="ARBA00022801"/>
    </source>
</evidence>
<sequence length="742" mass="82487">MIQFFSYYSLLISFSFLCLSRPSFPARISPDSSSTVIAVDSYNTTTWHEFTRFLDAEKGSQVSGMSELKKYFNRFGYLPLPDTNNLTDVFDTQLESVVLAYQTNLGLPATGKLDFDTISMIVLPRCGVGDTKTHDTRFPAAKRFAYFYGKPRWIRQAPVKLTYAFSQKNMIDYISLKDTRTVFKRAFSRWAQVIPVSFREIEDYPSADIRIGFYHRDHGDGKPFDGVLGVLAHAFSPENGRFHLDASETWAVDLEAIKSRVAVDLESVATHEIGHVLGLAHSAVKEAVMYPSLRPRTKKVDLQIDDVYGVQALYGSNPKFRFSSLLASENSLNKGTGPRNTGSSKWTVSLVKNWPEMHIYHWTDHVNDIVIPKNLIPRLQSGQGEKTGREAFMKIFQNGLEQEEPDCRGFDDYSRAGNGAICLRRELGFVELSHEQMAKGIQIEVDDSDGFNFFWRVEVRELALCIFILPAEFIFVIIRVTLFQSLFLKGIKLTSPAMATAMPNLAPGLIFIIAWTFRLEKVKLSCVYSKVKIVGTILCVVGALVMSLMSSTESAKESKSSKSIPPGDIGFDTNRIIGCLYLIAAVFVLSINVVLQATTLSDFPAPISLCAITSLIGVIITAIVELVQSHKVDVGWPLMRLGTLICYSVLGGAVGGACVSFNGWAMKKRGPVLVAVFNPIGTVISVAFSVITLGDRFNLASFAGMFLMFTGLYLVLWAKGKEGFRDGDHLESEFDPQKRLLA</sequence>
<evidence type="ECO:0000256" key="8">
    <source>
        <dbReference type="ARBA" id="ARBA00022833"/>
    </source>
</evidence>
<feature type="transmembrane region" description="Helical" evidence="14">
    <location>
        <begin position="531"/>
        <end position="549"/>
    </location>
</feature>
<evidence type="ECO:0000256" key="2">
    <source>
        <dbReference type="ARBA" id="ARBA00007635"/>
    </source>
</evidence>
<dbReference type="InterPro" id="IPR001818">
    <property type="entry name" value="Pept_M10_metallopeptidase"/>
</dbReference>
<reference evidence="18" key="1">
    <citation type="journal article" date="2019" name="Gigascience">
        <title>De novo genome assembly of the endangered Acer yangbiense, a plant species with extremely small populations endemic to Yunnan Province, China.</title>
        <authorList>
            <person name="Yang J."/>
            <person name="Wariss H.M."/>
            <person name="Tao L."/>
            <person name="Zhang R."/>
            <person name="Yun Q."/>
            <person name="Hollingsworth P."/>
            <person name="Dao Z."/>
            <person name="Luo G."/>
            <person name="Guo H."/>
            <person name="Ma Y."/>
            <person name="Sun W."/>
        </authorList>
    </citation>
    <scope>NUCLEOTIDE SEQUENCE [LARGE SCALE GENOMIC DNA]</scope>
    <source>
        <strain evidence="18">cv. br00</strain>
    </source>
</reference>
<feature type="binding site" evidence="13">
    <location>
        <position position="275"/>
    </location>
    <ligand>
        <name>Zn(2+)</name>
        <dbReference type="ChEBI" id="CHEBI:29105"/>
        <label>2</label>
        <note>catalytic</note>
    </ligand>
</feature>
<feature type="binding site" evidence="13">
    <location>
        <position position="220"/>
    </location>
    <ligand>
        <name>Zn(2+)</name>
        <dbReference type="ChEBI" id="CHEBI:29105"/>
        <label>1</label>
    </ligand>
</feature>
<dbReference type="PRINTS" id="PR00138">
    <property type="entry name" value="MATRIXIN"/>
</dbReference>
<dbReference type="InterPro" id="IPR036365">
    <property type="entry name" value="PGBD-like_sf"/>
</dbReference>
<feature type="transmembrane region" description="Helical" evidence="14">
    <location>
        <begin position="575"/>
        <end position="595"/>
    </location>
</feature>
<evidence type="ECO:0000259" key="16">
    <source>
        <dbReference type="SMART" id="SM00235"/>
    </source>
</evidence>
<keyword evidence="6 15" id="KW-0732">Signal</keyword>
<keyword evidence="8 13" id="KW-0862">Zinc</keyword>
<dbReference type="PANTHER" id="PTHR10201">
    <property type="entry name" value="MATRIX METALLOPROTEINASE"/>
    <property type="match status" value="1"/>
</dbReference>
<evidence type="ECO:0000256" key="4">
    <source>
        <dbReference type="ARBA" id="ARBA00022670"/>
    </source>
</evidence>
<dbReference type="Gene3D" id="3.40.390.10">
    <property type="entry name" value="Collagenase (Catalytic Domain)"/>
    <property type="match status" value="1"/>
</dbReference>